<dbReference type="InterPro" id="IPR020845">
    <property type="entry name" value="AMP-binding_CS"/>
</dbReference>
<evidence type="ECO:0000256" key="4">
    <source>
        <dbReference type="ARBA" id="ARBA00042755"/>
    </source>
</evidence>
<dbReference type="InterPro" id="IPR025110">
    <property type="entry name" value="AMP-bd_C"/>
</dbReference>
<comment type="catalytic activity">
    <reaction evidence="5">
        <text>butanoate + ATP + CoA = butanoyl-CoA + AMP + diphosphate</text>
        <dbReference type="Rhea" id="RHEA:46172"/>
        <dbReference type="ChEBI" id="CHEBI:17968"/>
        <dbReference type="ChEBI" id="CHEBI:30616"/>
        <dbReference type="ChEBI" id="CHEBI:33019"/>
        <dbReference type="ChEBI" id="CHEBI:57287"/>
        <dbReference type="ChEBI" id="CHEBI:57371"/>
        <dbReference type="ChEBI" id="CHEBI:456215"/>
    </reaction>
    <physiologicalReaction direction="left-to-right" evidence="5">
        <dbReference type="Rhea" id="RHEA:46173"/>
    </physiologicalReaction>
</comment>
<dbReference type="PANTHER" id="PTHR43347">
    <property type="entry name" value="ACYL-COA SYNTHETASE"/>
    <property type="match status" value="1"/>
</dbReference>
<dbReference type="InterPro" id="IPR045851">
    <property type="entry name" value="AMP-bd_C_sf"/>
</dbReference>
<dbReference type="GO" id="GO:0005759">
    <property type="term" value="C:mitochondrial matrix"/>
    <property type="evidence" value="ECO:0007669"/>
    <property type="project" value="TreeGrafter"/>
</dbReference>
<dbReference type="OrthoDB" id="10253869at2759"/>
<sequence>MILPLRSRLKVLQMSACFCKVLNRNSVTYSEHFQRSLNSPEDYWNEAAQEILWFKKYNQVLDNSNPPFSKWFVGGQMNTCYNLLDRHVLEGFGNQVALFYDSPVAGKKSMFTYSELMDQASKFARVLVNLGVRKGDRVLIYMPMIPQSLIAMHGCSRIGAVHVTVFGGFAPNELARRIDDAKPIVMVTASCGIEPNKVIGYESLVDKALNLASHSPKHIVTVQREQLKQLKFINGFHIDWDDKMESALGHDCVPLDSDDPLYIIYTSGTTGRPKGIVRGNGCHGVALKWSMKHIYDLKPGERWWAASDIGWVVGHSYIVYGPLLNRSTSILFEGKPIGCPDAGTFSRIIDEYDVVSLFTAPTAMRVIRNADPDGDLSKKYKMEKLRVVFLAGENCEQDLLKWTSSVFKRPALDHWWQTESGWPITSHHIGLGLSTNYQHGSSGKPSPGWNVKVLNKRLEECKAGELGEIYVKLPLPPGAMQTLWNNDSKYVETYFTKGYYMTMDTGKVDDNGYIHIGGRIDDIINVAGHRLSTKQMEMAIGKHPDVSEQVVLGMNDSIKGVVPVGLIVLKKHCTKSNDDVIKEVIALVRNDVGPVAALKKVVVLPTLPKTRAGKFVRGVLKKILNGEEYQVPLTLDNVDDFHEIESILKITKIK</sequence>
<dbReference type="InterPro" id="IPR000873">
    <property type="entry name" value="AMP-dep_synth/lig_dom"/>
</dbReference>
<dbReference type="GO" id="GO:0003987">
    <property type="term" value="F:acetate-CoA ligase activity"/>
    <property type="evidence" value="ECO:0007669"/>
    <property type="project" value="UniProtKB-EC"/>
</dbReference>
<dbReference type="GO" id="GO:0050218">
    <property type="term" value="F:propionate-CoA ligase activity"/>
    <property type="evidence" value="ECO:0007669"/>
    <property type="project" value="TreeGrafter"/>
</dbReference>
<dbReference type="Gene3D" id="3.30.300.30">
    <property type="match status" value="1"/>
</dbReference>
<evidence type="ECO:0000313" key="9">
    <source>
        <dbReference type="EMBL" id="CDG67338.1"/>
    </source>
</evidence>
<name>T2M4W4_HYDVU</name>
<feature type="domain" description="Acetyl-coenzyme A synthetase N-terminal" evidence="8">
    <location>
        <begin position="29"/>
        <end position="82"/>
    </location>
</feature>
<dbReference type="Pfam" id="PF16177">
    <property type="entry name" value="ACAS_N"/>
    <property type="match status" value="1"/>
</dbReference>
<dbReference type="Pfam" id="PF13193">
    <property type="entry name" value="AMP-binding_C"/>
    <property type="match status" value="1"/>
</dbReference>
<evidence type="ECO:0000259" key="8">
    <source>
        <dbReference type="Pfam" id="PF16177"/>
    </source>
</evidence>
<dbReference type="PROSITE" id="PS00455">
    <property type="entry name" value="AMP_BINDING"/>
    <property type="match status" value="1"/>
</dbReference>
<dbReference type="SUPFAM" id="SSF56801">
    <property type="entry name" value="Acetyl-CoA synthetase-like"/>
    <property type="match status" value="1"/>
</dbReference>
<dbReference type="InterPro" id="IPR042099">
    <property type="entry name" value="ANL_N_sf"/>
</dbReference>
<evidence type="ECO:0000259" key="7">
    <source>
        <dbReference type="Pfam" id="PF13193"/>
    </source>
</evidence>
<dbReference type="InterPro" id="IPR032387">
    <property type="entry name" value="ACAS_N"/>
</dbReference>
<evidence type="ECO:0000256" key="2">
    <source>
        <dbReference type="ARBA" id="ARBA00013275"/>
    </source>
</evidence>
<proteinExistence type="evidence at transcript level"/>
<comment type="similarity">
    <text evidence="1">Belongs to the ATP-dependent AMP-binding enzyme family.</text>
</comment>
<dbReference type="Gene3D" id="3.40.50.12780">
    <property type="entry name" value="N-terminal domain of ligase-like"/>
    <property type="match status" value="1"/>
</dbReference>
<feature type="domain" description="AMP-binding enzyme C-terminal" evidence="7">
    <location>
        <begin position="536"/>
        <end position="614"/>
    </location>
</feature>
<evidence type="ECO:0000256" key="1">
    <source>
        <dbReference type="ARBA" id="ARBA00006432"/>
    </source>
</evidence>
<gene>
    <name evidence="9" type="primary">ACSS3</name>
</gene>
<accession>T2M4W4</accession>
<dbReference type="EMBL" id="HAAD01001106">
    <property type="protein sequence ID" value="CDG67338.1"/>
    <property type="molecule type" value="mRNA"/>
</dbReference>
<protein>
    <recommendedName>
        <fullName evidence="3">Acyl-CoA synthetase short-chain family member 3, mitochondrial</fullName>
        <ecNumber evidence="2">6.2.1.1</ecNumber>
    </recommendedName>
    <alternativeName>
        <fullName evidence="4">Acetate--CoA ligase 3</fullName>
    </alternativeName>
</protein>
<evidence type="ECO:0000256" key="3">
    <source>
        <dbReference type="ARBA" id="ARBA00040004"/>
    </source>
</evidence>
<dbReference type="EC" id="6.2.1.1" evidence="2"/>
<dbReference type="PANTHER" id="PTHR43347:SF3">
    <property type="entry name" value="ACYL-COA SYNTHETASE SHORT-CHAIN FAMILY MEMBER 3, MITOCHONDRIAL"/>
    <property type="match status" value="1"/>
</dbReference>
<organism evidence="9">
    <name type="scientific">Hydra vulgaris</name>
    <name type="common">Hydra</name>
    <name type="synonym">Hydra attenuata</name>
    <dbReference type="NCBI Taxonomy" id="6087"/>
    <lineage>
        <taxon>Eukaryota</taxon>
        <taxon>Metazoa</taxon>
        <taxon>Cnidaria</taxon>
        <taxon>Hydrozoa</taxon>
        <taxon>Hydroidolina</taxon>
        <taxon>Anthoathecata</taxon>
        <taxon>Aplanulata</taxon>
        <taxon>Hydridae</taxon>
        <taxon>Hydra</taxon>
    </lineage>
</organism>
<dbReference type="Pfam" id="PF00501">
    <property type="entry name" value="AMP-binding"/>
    <property type="match status" value="1"/>
</dbReference>
<evidence type="ECO:0000259" key="6">
    <source>
        <dbReference type="Pfam" id="PF00501"/>
    </source>
</evidence>
<feature type="domain" description="AMP-dependent synthetase/ligase" evidence="6">
    <location>
        <begin position="90"/>
        <end position="474"/>
    </location>
</feature>
<evidence type="ECO:0000256" key="5">
    <source>
        <dbReference type="ARBA" id="ARBA00047935"/>
    </source>
</evidence>
<reference evidence="9" key="1">
    <citation type="journal article" date="2013" name="Genome Biol. Evol.">
        <title>Punctuated emergences of genetic and phenotypic innovations in eumetazoan, bilaterian, euteleostome, and hominidae ancestors.</title>
        <authorList>
            <person name="Wenger Y."/>
            <person name="Galliot B."/>
        </authorList>
    </citation>
    <scope>NUCLEOTIDE SEQUENCE</scope>
    <source>
        <tissue evidence="9">Whole animals</tissue>
    </source>
</reference>
<dbReference type="AlphaFoldDB" id="T2M4W4"/>